<dbReference type="SUPFAM" id="SSF52317">
    <property type="entry name" value="Class I glutamine amidotransferase-like"/>
    <property type="match status" value="1"/>
</dbReference>
<name>A0A2N5XQ98_9HYPH</name>
<evidence type="ECO:0000313" key="2">
    <source>
        <dbReference type="Proteomes" id="UP000234881"/>
    </source>
</evidence>
<dbReference type="InterPro" id="IPR029062">
    <property type="entry name" value="Class_I_gatase-like"/>
</dbReference>
<protein>
    <recommendedName>
        <fullName evidence="3">Glutamine amidotransferase domain-containing protein</fullName>
    </recommendedName>
</protein>
<dbReference type="Proteomes" id="UP000234881">
    <property type="component" value="Unassembled WGS sequence"/>
</dbReference>
<keyword evidence="2" id="KW-1185">Reference proteome</keyword>
<accession>A0A2N5XQ98</accession>
<reference evidence="1 2" key="1">
    <citation type="submission" date="2018-01" db="EMBL/GenBank/DDBJ databases">
        <title>The draft genome sequence of Cohaesibacter sp. H1304.</title>
        <authorList>
            <person name="Wang N.-N."/>
            <person name="Du Z.-J."/>
        </authorList>
    </citation>
    <scope>NUCLEOTIDE SEQUENCE [LARGE SCALE GENOMIC DNA]</scope>
    <source>
        <strain evidence="1 2">H1304</strain>
    </source>
</reference>
<dbReference type="OrthoDB" id="7343943at2"/>
<sequence>MNIGNKLVRKPVIAAIDAGFYYHHQSLLEEPFAHFFDQVIYIRDVPLTDLKQFDTLIIPCRTNAYQLAPLSEQFQDFMKTGGRLVVMGETFPDRWLPNVNFTGMETNFWWWLEEGADLGVRIVDKEHSMAVHVSKEVATWHLHGTLDPLGDNQKSLIATKEGECLMFEDIDSYAPGRLIVTTLDPFFHHGSHFMPTTTLFLERFLTWLSEDQTLKARKSRAA</sequence>
<proteinExistence type="predicted"/>
<evidence type="ECO:0008006" key="3">
    <source>
        <dbReference type="Google" id="ProtNLM"/>
    </source>
</evidence>
<dbReference type="RefSeq" id="WP_101534428.1">
    <property type="nucleotide sequence ID" value="NZ_PKUQ01000024.1"/>
</dbReference>
<organism evidence="1 2">
    <name type="scientific">Cohaesibacter celericrescens</name>
    <dbReference type="NCBI Taxonomy" id="2067669"/>
    <lineage>
        <taxon>Bacteria</taxon>
        <taxon>Pseudomonadati</taxon>
        <taxon>Pseudomonadota</taxon>
        <taxon>Alphaproteobacteria</taxon>
        <taxon>Hyphomicrobiales</taxon>
        <taxon>Cohaesibacteraceae</taxon>
    </lineage>
</organism>
<evidence type="ECO:0000313" key="1">
    <source>
        <dbReference type="EMBL" id="PLW76617.1"/>
    </source>
</evidence>
<gene>
    <name evidence="1" type="ORF">C0081_13790</name>
</gene>
<comment type="caution">
    <text evidence="1">The sequence shown here is derived from an EMBL/GenBank/DDBJ whole genome shotgun (WGS) entry which is preliminary data.</text>
</comment>
<dbReference type="EMBL" id="PKUQ01000024">
    <property type="protein sequence ID" value="PLW76617.1"/>
    <property type="molecule type" value="Genomic_DNA"/>
</dbReference>
<dbReference type="AlphaFoldDB" id="A0A2N5XQ98"/>